<keyword evidence="9 14" id="KW-0812">Transmembrane</keyword>
<evidence type="ECO:0000259" key="17">
    <source>
        <dbReference type="PROSITE" id="PS51104"/>
    </source>
</evidence>
<dbReference type="InterPro" id="IPR006327">
    <property type="entry name" value="PTS_IIC_fruc"/>
</dbReference>
<evidence type="ECO:0000256" key="9">
    <source>
        <dbReference type="ARBA" id="ARBA00022692"/>
    </source>
</evidence>
<evidence type="ECO:0000313" key="18">
    <source>
        <dbReference type="EMBL" id="AVP49431.1"/>
    </source>
</evidence>
<dbReference type="GO" id="GO:0005737">
    <property type="term" value="C:cytoplasm"/>
    <property type="evidence" value="ECO:0007669"/>
    <property type="project" value="UniProtKB-SubCell"/>
</dbReference>
<keyword evidence="13" id="KW-0175">Coiled coil</keyword>
<organism evidence="18 19">
    <name type="scientific">Williamsoniiplasma luminosum</name>
    <dbReference type="NCBI Taxonomy" id="214888"/>
    <lineage>
        <taxon>Bacteria</taxon>
        <taxon>Bacillati</taxon>
        <taxon>Mycoplasmatota</taxon>
        <taxon>Mollicutes</taxon>
        <taxon>Entomoplasmatales</taxon>
        <taxon>Williamsoniiplasma</taxon>
    </lineage>
</organism>
<dbReference type="RefSeq" id="WP_303662019.1">
    <property type="nucleotide sequence ID" value="NZ_CP027019.1"/>
</dbReference>
<keyword evidence="10" id="KW-0418">Kinase</keyword>
<dbReference type="PANTHER" id="PTHR30505:SF0">
    <property type="entry name" value="FRUCTOSE-LIKE PTS SYSTEM EIIBC COMPONENT-RELATED"/>
    <property type="match status" value="1"/>
</dbReference>
<dbReference type="PROSITE" id="PS51104">
    <property type="entry name" value="PTS_EIIC_TYPE_2"/>
    <property type="match status" value="1"/>
</dbReference>
<evidence type="ECO:0000256" key="7">
    <source>
        <dbReference type="ARBA" id="ARBA00022679"/>
    </source>
</evidence>
<reference evidence="19" key="1">
    <citation type="submission" date="2018-02" db="EMBL/GenBank/DDBJ databases">
        <title>Firefly genomes illuminate parallel origins of bioluminescence in beetles.</title>
        <authorList>
            <person name="Fallon T.R."/>
            <person name="Lower S.E.S."/>
            <person name="Behringer M."/>
            <person name="Weng J.-K."/>
        </authorList>
    </citation>
    <scope>NUCLEOTIDE SEQUENCE [LARGE SCALE GENOMIC DNA]</scope>
</reference>
<dbReference type="NCBIfam" id="TIGR00829">
    <property type="entry name" value="FRU"/>
    <property type="match status" value="1"/>
</dbReference>
<comment type="subcellular location">
    <subcellularLocation>
        <location evidence="1">Cell inner membrane</location>
        <topology evidence="1">Multi-pass membrane protein</topology>
    </subcellularLocation>
    <subcellularLocation>
        <location evidence="2">Cytoplasm</location>
    </subcellularLocation>
</comment>
<feature type="transmembrane region" description="Helical" evidence="14">
    <location>
        <begin position="538"/>
        <end position="559"/>
    </location>
</feature>
<dbReference type="NCBIfam" id="TIGR01427">
    <property type="entry name" value="PTS_IIC_fructo"/>
    <property type="match status" value="1"/>
</dbReference>
<feature type="coiled-coil region" evidence="13">
    <location>
        <begin position="691"/>
        <end position="727"/>
    </location>
</feature>
<dbReference type="InterPro" id="IPR003353">
    <property type="entry name" value="PTS_IIB_fruc"/>
</dbReference>
<proteinExistence type="predicted"/>
<keyword evidence="11 14" id="KW-1133">Transmembrane helix</keyword>
<dbReference type="GO" id="GO:0005351">
    <property type="term" value="F:carbohydrate:proton symporter activity"/>
    <property type="evidence" value="ECO:0007669"/>
    <property type="project" value="InterPro"/>
</dbReference>
<dbReference type="InterPro" id="IPR013011">
    <property type="entry name" value="PTS_EIIB_2"/>
</dbReference>
<evidence type="ECO:0000259" key="16">
    <source>
        <dbReference type="PROSITE" id="PS51099"/>
    </source>
</evidence>
<dbReference type="GO" id="GO:0022877">
    <property type="term" value="F:protein-N(PI)-phosphohistidine-fructose phosphotransferase system transporter activity"/>
    <property type="evidence" value="ECO:0007669"/>
    <property type="project" value="InterPro"/>
</dbReference>
<dbReference type="InterPro" id="IPR002178">
    <property type="entry name" value="PTS_EIIA_type-2_dom"/>
</dbReference>
<keyword evidence="3" id="KW-0813">Transport</keyword>
<dbReference type="InterPro" id="IPR050864">
    <property type="entry name" value="Bacterial_PTS_Sugar_Transport"/>
</dbReference>
<dbReference type="InterPro" id="IPR004715">
    <property type="entry name" value="PTS_IIA_fruc"/>
</dbReference>
<feature type="transmembrane region" description="Helical" evidence="14">
    <location>
        <begin position="371"/>
        <end position="392"/>
    </location>
</feature>
<keyword evidence="5" id="KW-0597">Phosphoprotein</keyword>
<feature type="domain" description="PTS EIIA type-2" evidence="15">
    <location>
        <begin position="5"/>
        <end position="149"/>
    </location>
</feature>
<evidence type="ECO:0000256" key="6">
    <source>
        <dbReference type="ARBA" id="ARBA00022597"/>
    </source>
</evidence>
<dbReference type="FunFam" id="3.40.930.10:FF:000009">
    <property type="entry name" value="PTS system, fructose specific IIABC component"/>
    <property type="match status" value="1"/>
</dbReference>
<feature type="transmembrane region" description="Helical" evidence="14">
    <location>
        <begin position="412"/>
        <end position="429"/>
    </location>
</feature>
<dbReference type="GO" id="GO:0005886">
    <property type="term" value="C:plasma membrane"/>
    <property type="evidence" value="ECO:0007669"/>
    <property type="project" value="UniProtKB-SubCell"/>
</dbReference>
<dbReference type="NCBIfam" id="TIGR00848">
    <property type="entry name" value="fruA"/>
    <property type="match status" value="1"/>
</dbReference>
<dbReference type="CDD" id="cd05569">
    <property type="entry name" value="PTS_IIB_fructose"/>
    <property type="match status" value="1"/>
</dbReference>
<dbReference type="Pfam" id="PF02302">
    <property type="entry name" value="PTS_IIB"/>
    <property type="match status" value="1"/>
</dbReference>
<feature type="transmembrane region" description="Helical" evidence="14">
    <location>
        <begin position="342"/>
        <end position="364"/>
    </location>
</feature>
<evidence type="ECO:0000256" key="14">
    <source>
        <dbReference type="SAM" id="Phobius"/>
    </source>
</evidence>
<dbReference type="GO" id="GO:0090563">
    <property type="term" value="F:protein-phosphocysteine-sugar phosphotransferase activity"/>
    <property type="evidence" value="ECO:0007669"/>
    <property type="project" value="TreeGrafter"/>
</dbReference>
<dbReference type="InterPro" id="IPR013014">
    <property type="entry name" value="PTS_EIIC_2"/>
</dbReference>
<dbReference type="AlphaFoldDB" id="A0A2S0NK99"/>
<evidence type="ECO:0000259" key="15">
    <source>
        <dbReference type="PROSITE" id="PS51094"/>
    </source>
</evidence>
<accession>A0A2S0NK99</accession>
<dbReference type="FunFam" id="3.40.50.2300:FF:000014">
    <property type="entry name" value="PTS system fructose-like transporter subunit IIB"/>
    <property type="match status" value="1"/>
</dbReference>
<dbReference type="PANTHER" id="PTHR30505">
    <property type="entry name" value="FRUCTOSE-LIKE PERMEASE"/>
    <property type="match status" value="1"/>
</dbReference>
<feature type="domain" description="PTS EIIC type-2" evidence="17">
    <location>
        <begin position="285"/>
        <end position="671"/>
    </location>
</feature>
<dbReference type="CDD" id="cd00211">
    <property type="entry name" value="PTS_IIA_fru"/>
    <property type="match status" value="1"/>
</dbReference>
<feature type="transmembrane region" description="Helical" evidence="14">
    <location>
        <begin position="449"/>
        <end position="472"/>
    </location>
</feature>
<dbReference type="InterPro" id="IPR016152">
    <property type="entry name" value="PTrfase/Anion_transptr"/>
</dbReference>
<keyword evidence="8" id="KW-0598">Phosphotransferase system</keyword>
<evidence type="ECO:0000256" key="2">
    <source>
        <dbReference type="ARBA" id="ARBA00004496"/>
    </source>
</evidence>
<dbReference type="GO" id="GO:0016301">
    <property type="term" value="F:kinase activity"/>
    <property type="evidence" value="ECO:0007669"/>
    <property type="project" value="UniProtKB-KW"/>
</dbReference>
<evidence type="ECO:0000256" key="10">
    <source>
        <dbReference type="ARBA" id="ARBA00022777"/>
    </source>
</evidence>
<evidence type="ECO:0000256" key="1">
    <source>
        <dbReference type="ARBA" id="ARBA00004429"/>
    </source>
</evidence>
<evidence type="ECO:0000256" key="12">
    <source>
        <dbReference type="ARBA" id="ARBA00023136"/>
    </source>
</evidence>
<evidence type="ECO:0000256" key="4">
    <source>
        <dbReference type="ARBA" id="ARBA00022475"/>
    </source>
</evidence>
<dbReference type="Proteomes" id="UP000239250">
    <property type="component" value="Chromosome"/>
</dbReference>
<feature type="transmembrane region" description="Helical" evidence="14">
    <location>
        <begin position="296"/>
        <end position="322"/>
    </location>
</feature>
<feature type="transmembrane region" description="Helical" evidence="14">
    <location>
        <begin position="597"/>
        <end position="615"/>
    </location>
</feature>
<evidence type="ECO:0000313" key="19">
    <source>
        <dbReference type="Proteomes" id="UP000239250"/>
    </source>
</evidence>
<evidence type="ECO:0000256" key="11">
    <source>
        <dbReference type="ARBA" id="ARBA00022989"/>
    </source>
</evidence>
<feature type="domain" description="PTS EIIB type-2" evidence="16">
    <location>
        <begin position="162"/>
        <end position="258"/>
    </location>
</feature>
<evidence type="ECO:0000256" key="3">
    <source>
        <dbReference type="ARBA" id="ARBA00022448"/>
    </source>
</evidence>
<dbReference type="GO" id="GO:0009401">
    <property type="term" value="P:phosphoenolpyruvate-dependent sugar phosphotransferase system"/>
    <property type="evidence" value="ECO:0007669"/>
    <property type="project" value="UniProtKB-KW"/>
</dbReference>
<dbReference type="PROSITE" id="PS51099">
    <property type="entry name" value="PTS_EIIB_TYPE_2"/>
    <property type="match status" value="1"/>
</dbReference>
<dbReference type="InterPro" id="IPR003501">
    <property type="entry name" value="PTS_EIIB_2/3"/>
</dbReference>
<dbReference type="SUPFAM" id="SSF52794">
    <property type="entry name" value="PTS system IIB component-like"/>
    <property type="match status" value="1"/>
</dbReference>
<dbReference type="SUPFAM" id="SSF55804">
    <property type="entry name" value="Phoshotransferase/anion transport protein"/>
    <property type="match status" value="1"/>
</dbReference>
<keyword evidence="7" id="KW-0808">Transferase</keyword>
<protein>
    <submittedName>
        <fullName evidence="18">PTS fructose transporter subunit IIABC</fullName>
    </submittedName>
</protein>
<evidence type="ECO:0000256" key="13">
    <source>
        <dbReference type="SAM" id="Coils"/>
    </source>
</evidence>
<keyword evidence="6" id="KW-0762">Sugar transport</keyword>
<feature type="transmembrane region" description="Helical" evidence="14">
    <location>
        <begin position="649"/>
        <end position="672"/>
    </location>
</feature>
<evidence type="ECO:0000256" key="5">
    <source>
        <dbReference type="ARBA" id="ARBA00022553"/>
    </source>
</evidence>
<dbReference type="Gene3D" id="3.40.930.10">
    <property type="entry name" value="Mannitol-specific EII, Chain A"/>
    <property type="match status" value="1"/>
</dbReference>
<sequence length="752" mass="81395">MELKDLFSKQISFFNQDLKSKDEVIDFLAKALKKEKFVKSVVDFKTAVYKRESEGSTGVGDGIGIPHVLNQTVLKSAIAFVKLKNKIDWQALDDQPVDLIFMIMTNGVDGEEHLTALAGLSSFLMKQEVLEKIRKAKTVEQLQAILTQTEVKIEKTSGHYDVIGITACPTGIAHTYMAAEKLEEYATKLGMTVKIETQGRRGIENKLTNEDIENAKVIILAHDKALEGLARLNGKQVIDTHTKDAIFHGDELIKKYEKKENLKTIQAVGGKDEVGELTLKKFLDFKGNLLGGISRMLPFVVAGGIILGIGFLIDFAFGNGVAPAGDKNWMGAFGTHNPAAGWFSAIGKLSMSIMVPVLGGYISYSIVGSQGLMPGFLAGLFSSNIMAFAYGNDGDWANMWGKLIPGLKVSESGFIGAIIGGYLAALYVYGWSKAMKNFIKPLHGARDIVFIPVVSLLSIAVTMFVLNIPLGYLMDAISTGIKWLAANNLLLIVSTLIGFMMCVDMGGPINKIAYSLGVLSVGGGLVKDDVNNEQTVIMAASMLAGMLPPLMIAISTIIFPKAWTMKDRDAAKANWLMGACFISEGAIPFMVKDPKRVAVSAMLGGAIIGLLVGLLKIKLGAPHGGVFVFALLNTQLIDSGSLTGSSIGIGIGMAILVLLGSSFISAFVLGFWRSKDIKNGKLTLDSTNGFKENLELKIKHWEGNLDAKNAQEKLKTLNLKLKNYKEFETQLVNKQAIHNEKVLAKKANRSSK</sequence>
<dbReference type="Pfam" id="PF00359">
    <property type="entry name" value="PTS_EIIA_2"/>
    <property type="match status" value="1"/>
</dbReference>
<dbReference type="Pfam" id="PF02378">
    <property type="entry name" value="PTS_EIIC"/>
    <property type="match status" value="1"/>
</dbReference>
<name>A0A2S0NK99_9MOLU</name>
<keyword evidence="4" id="KW-1003">Cell membrane</keyword>
<keyword evidence="12 14" id="KW-0472">Membrane</keyword>
<dbReference type="InterPro" id="IPR036095">
    <property type="entry name" value="PTS_EIIB-like_sf"/>
</dbReference>
<evidence type="ECO:0000256" key="8">
    <source>
        <dbReference type="ARBA" id="ARBA00022683"/>
    </source>
</evidence>
<dbReference type="Gene3D" id="3.40.50.2300">
    <property type="match status" value="1"/>
</dbReference>
<gene>
    <name evidence="18" type="ORF">C5T88_02485</name>
</gene>
<dbReference type="EMBL" id="CP027019">
    <property type="protein sequence ID" value="AVP49431.1"/>
    <property type="molecule type" value="Genomic_DNA"/>
</dbReference>
<feature type="transmembrane region" description="Helical" evidence="14">
    <location>
        <begin position="484"/>
        <end position="502"/>
    </location>
</feature>
<dbReference type="PROSITE" id="PS51094">
    <property type="entry name" value="PTS_EIIA_TYPE_2"/>
    <property type="match status" value="1"/>
</dbReference>
<dbReference type="InterPro" id="IPR003352">
    <property type="entry name" value="PTS_EIIC"/>
</dbReference>